<dbReference type="EMBL" id="UZAN01069285">
    <property type="protein sequence ID" value="VDP94725.1"/>
    <property type="molecule type" value="Genomic_DNA"/>
</dbReference>
<name>A0A183BDZ9_9TREM</name>
<sequence length="102" mass="11187">MVGRILRSFATGIPTTRSSAAKRLGNARDTPQATEYPCCIANCSSVVKGGICSDSCAKRYQRDCSGLKKKALMLYTEHSAQVDVHRLRQDTHDACKTAEYSE</sequence>
<proteinExistence type="predicted"/>
<accession>A0A183BDZ9</accession>
<dbReference type="AlphaFoldDB" id="A0A183BDZ9"/>
<protein>
    <submittedName>
        <fullName evidence="3">Kazal-like domain-containing protein</fullName>
    </submittedName>
</protein>
<evidence type="ECO:0000313" key="1">
    <source>
        <dbReference type="EMBL" id="VDP94725.1"/>
    </source>
</evidence>
<reference evidence="3" key="1">
    <citation type="submission" date="2016-06" db="UniProtKB">
        <authorList>
            <consortium name="WormBaseParasite"/>
        </authorList>
    </citation>
    <scope>IDENTIFICATION</scope>
</reference>
<dbReference type="Proteomes" id="UP000272942">
    <property type="component" value="Unassembled WGS sequence"/>
</dbReference>
<dbReference type="WBParaSite" id="ECPE_0001747901-mRNA-1">
    <property type="protein sequence ID" value="ECPE_0001747901-mRNA-1"/>
    <property type="gene ID" value="ECPE_0001747901"/>
</dbReference>
<reference evidence="1 2" key="2">
    <citation type="submission" date="2018-11" db="EMBL/GenBank/DDBJ databases">
        <authorList>
            <consortium name="Pathogen Informatics"/>
        </authorList>
    </citation>
    <scope>NUCLEOTIDE SEQUENCE [LARGE SCALE GENOMIC DNA]</scope>
    <source>
        <strain evidence="1 2">Egypt</strain>
    </source>
</reference>
<evidence type="ECO:0000313" key="3">
    <source>
        <dbReference type="WBParaSite" id="ECPE_0001747901-mRNA-1"/>
    </source>
</evidence>
<keyword evidence="2" id="KW-1185">Reference proteome</keyword>
<evidence type="ECO:0000313" key="2">
    <source>
        <dbReference type="Proteomes" id="UP000272942"/>
    </source>
</evidence>
<organism evidence="3">
    <name type="scientific">Echinostoma caproni</name>
    <dbReference type="NCBI Taxonomy" id="27848"/>
    <lineage>
        <taxon>Eukaryota</taxon>
        <taxon>Metazoa</taxon>
        <taxon>Spiralia</taxon>
        <taxon>Lophotrochozoa</taxon>
        <taxon>Platyhelminthes</taxon>
        <taxon>Trematoda</taxon>
        <taxon>Digenea</taxon>
        <taxon>Plagiorchiida</taxon>
        <taxon>Echinostomata</taxon>
        <taxon>Echinostomatoidea</taxon>
        <taxon>Echinostomatidae</taxon>
        <taxon>Echinostoma</taxon>
    </lineage>
</organism>
<gene>
    <name evidence="1" type="ORF">ECPE_LOCUS17434</name>
</gene>